<evidence type="ECO:0000256" key="3">
    <source>
        <dbReference type="ARBA" id="ARBA00023004"/>
    </source>
</evidence>
<evidence type="ECO:0000313" key="7">
    <source>
        <dbReference type="Proteomes" id="UP000585681"/>
    </source>
</evidence>
<dbReference type="Gene3D" id="2.102.10.10">
    <property type="entry name" value="Rieske [2Fe-2S] iron-sulphur domain"/>
    <property type="match status" value="1"/>
</dbReference>
<dbReference type="GO" id="GO:0051537">
    <property type="term" value="F:2 iron, 2 sulfur cluster binding"/>
    <property type="evidence" value="ECO:0007669"/>
    <property type="project" value="UniProtKB-KW"/>
</dbReference>
<comment type="caution">
    <text evidence="6">The sequence shown here is derived from an EMBL/GenBank/DDBJ whole genome shotgun (WGS) entry which is preliminary data.</text>
</comment>
<keyword evidence="7" id="KW-1185">Reference proteome</keyword>
<evidence type="ECO:0000313" key="6">
    <source>
        <dbReference type="EMBL" id="MBB4020291.1"/>
    </source>
</evidence>
<proteinExistence type="predicted"/>
<keyword evidence="1" id="KW-0001">2Fe-2S</keyword>
<dbReference type="CDD" id="cd03528">
    <property type="entry name" value="Rieske_RO_ferredoxin"/>
    <property type="match status" value="1"/>
</dbReference>
<dbReference type="Proteomes" id="UP000585681">
    <property type="component" value="Unassembled WGS sequence"/>
</dbReference>
<gene>
    <name evidence="6" type="ORF">GGR17_000082</name>
</gene>
<name>A0A840C343_9RHOB</name>
<reference evidence="6" key="1">
    <citation type="submission" date="2020-08" db="EMBL/GenBank/DDBJ databases">
        <title>Genomic Encyclopedia of Type Strains, Phase IV (KMG-IV): sequencing the most valuable type-strain genomes for metagenomic binning, comparative biology and taxonomic classification.</title>
        <authorList>
            <person name="Goeker M."/>
        </authorList>
    </citation>
    <scope>NUCLEOTIDE SEQUENCE [LARGE SCALE GENOMIC DNA]</scope>
    <source>
        <strain evidence="6">DSM 105040</strain>
    </source>
</reference>
<keyword evidence="3" id="KW-0408">Iron</keyword>
<sequence length="108" mass="11885">MNTQGHQKTWQDLIALADLETGDATPVTLGRRDLAVFDTVDGIFVSLARCTHGAANLCDGYFDGKYIECPLHQGLFDARTGQPRAAPARIPLRMIKARVVDSRVQVFL</sequence>
<accession>A0A840C343</accession>
<dbReference type="InterPro" id="IPR036922">
    <property type="entry name" value="Rieske_2Fe-2S_sf"/>
</dbReference>
<feature type="domain" description="Rieske" evidence="5">
    <location>
        <begin position="11"/>
        <end position="106"/>
    </location>
</feature>
<dbReference type="PROSITE" id="PS51296">
    <property type="entry name" value="RIESKE"/>
    <property type="match status" value="1"/>
</dbReference>
<evidence type="ECO:0000256" key="1">
    <source>
        <dbReference type="ARBA" id="ARBA00022714"/>
    </source>
</evidence>
<dbReference type="EMBL" id="JACIEQ010000001">
    <property type="protein sequence ID" value="MBB4020291.1"/>
    <property type="molecule type" value="Genomic_DNA"/>
</dbReference>
<dbReference type="AlphaFoldDB" id="A0A840C343"/>
<evidence type="ECO:0000256" key="4">
    <source>
        <dbReference type="ARBA" id="ARBA00023014"/>
    </source>
</evidence>
<dbReference type="Pfam" id="PF00355">
    <property type="entry name" value="Rieske"/>
    <property type="match status" value="1"/>
</dbReference>
<organism evidence="6 7">
    <name type="scientific">Actibacterium naphthalenivorans</name>
    <dbReference type="NCBI Taxonomy" id="1614693"/>
    <lineage>
        <taxon>Bacteria</taxon>
        <taxon>Pseudomonadati</taxon>
        <taxon>Pseudomonadota</taxon>
        <taxon>Alphaproteobacteria</taxon>
        <taxon>Rhodobacterales</taxon>
        <taxon>Roseobacteraceae</taxon>
        <taxon>Actibacterium</taxon>
    </lineage>
</organism>
<protein>
    <submittedName>
        <fullName evidence="6">Nitrite reductase/ring-hydroxylating ferredoxin subunit</fullName>
    </submittedName>
</protein>
<dbReference type="InterPro" id="IPR017941">
    <property type="entry name" value="Rieske_2Fe-2S"/>
</dbReference>
<dbReference type="SUPFAM" id="SSF50022">
    <property type="entry name" value="ISP domain"/>
    <property type="match status" value="1"/>
</dbReference>
<dbReference type="RefSeq" id="WP_054538545.1">
    <property type="nucleotide sequence ID" value="NZ_JACIEQ010000001.1"/>
</dbReference>
<evidence type="ECO:0000256" key="2">
    <source>
        <dbReference type="ARBA" id="ARBA00022723"/>
    </source>
</evidence>
<dbReference type="GO" id="GO:0046872">
    <property type="term" value="F:metal ion binding"/>
    <property type="evidence" value="ECO:0007669"/>
    <property type="project" value="UniProtKB-KW"/>
</dbReference>
<evidence type="ECO:0000259" key="5">
    <source>
        <dbReference type="PROSITE" id="PS51296"/>
    </source>
</evidence>
<keyword evidence="2" id="KW-0479">Metal-binding</keyword>
<keyword evidence="4" id="KW-0411">Iron-sulfur</keyword>